<dbReference type="Proteomes" id="UP000526003">
    <property type="component" value="Unassembled WGS sequence"/>
</dbReference>
<proteinExistence type="predicted"/>
<feature type="transmembrane region" description="Helical" evidence="1">
    <location>
        <begin position="53"/>
        <end position="71"/>
    </location>
</feature>
<dbReference type="AlphaFoldDB" id="A0A7X1GAF5"/>
<evidence type="ECO:0000313" key="2">
    <source>
        <dbReference type="EMBL" id="MBC2688819.1"/>
    </source>
</evidence>
<reference evidence="2 3" key="1">
    <citation type="submission" date="2020-08" db="EMBL/GenBank/DDBJ databases">
        <title>Pseudomonas sp. nov.</title>
        <authorList>
            <person name="Gieschler S."/>
            <person name="Fiedler G."/>
            <person name="Brinks E."/>
            <person name="Boehnlein C."/>
            <person name="Franz C.M.A.P."/>
            <person name="Kabisch J."/>
        </authorList>
    </citation>
    <scope>NUCLEOTIDE SEQUENCE [LARGE SCALE GENOMIC DNA]</scope>
    <source>
        <strain evidence="2 3">MBT-1</strain>
    </source>
</reference>
<keyword evidence="3" id="KW-1185">Reference proteome</keyword>
<keyword evidence="1" id="KW-0812">Transmembrane</keyword>
<gene>
    <name evidence="2" type="ORF">H7995_03290</name>
</gene>
<sequence length="413" mass="44615">MPVRLDQIPGRAPRPAPPRVWLWLVLLPLLLVAAIGVAWAWDIAAWRERPLNYWAQASGLALLLWSLLSFVRGLVHLGQQRAADGWDQAREEDSLRKTRRGRRSQQVLGVSVHTGLREAGQSPAAQLHAFLSGAQALQSQAPRQGGDPVRHSYLPYDPHEPPEQVLLQVLNQVLADLAQALVHLADDTPVALLLEIDSGLPESVLRRVWRHAWSESGIRQSASPLDSSGLAALDHWLDQRIADRGLLMVVAVQFSPQPLEGTADAAVGVLLGNRLTQNTLPALAYLHRPELAREPTAEALLPAVKQALNWVSLDAKAIQYVWRAGIASALDAAINTVLAQVSMPANAPQGLCNLDTLLGHPGVASPWLAIAAATQNLEFGAGPQFIFSADNCGQTGPWGMVLAPVSPLLTKES</sequence>
<comment type="caution">
    <text evidence="2">The sequence shown here is derived from an EMBL/GenBank/DDBJ whole genome shotgun (WGS) entry which is preliminary data.</text>
</comment>
<dbReference type="EMBL" id="JACMYG010000002">
    <property type="protein sequence ID" value="MBC2688819.1"/>
    <property type="molecule type" value="Genomic_DNA"/>
</dbReference>
<evidence type="ECO:0000256" key="1">
    <source>
        <dbReference type="SAM" id="Phobius"/>
    </source>
</evidence>
<keyword evidence="1" id="KW-0472">Membrane</keyword>
<name>A0A7X1GAF5_9PSED</name>
<organism evidence="2 3">
    <name type="scientific">Pseudomonas kielensis</name>
    <dbReference type="NCBI Taxonomy" id="2762577"/>
    <lineage>
        <taxon>Bacteria</taxon>
        <taxon>Pseudomonadati</taxon>
        <taxon>Pseudomonadota</taxon>
        <taxon>Gammaproteobacteria</taxon>
        <taxon>Pseudomonadales</taxon>
        <taxon>Pseudomonadaceae</taxon>
        <taxon>Pseudomonas</taxon>
    </lineage>
</organism>
<protein>
    <submittedName>
        <fullName evidence="2">Uncharacterized protein</fullName>
    </submittedName>
</protein>
<evidence type="ECO:0000313" key="3">
    <source>
        <dbReference type="Proteomes" id="UP000526003"/>
    </source>
</evidence>
<feature type="transmembrane region" description="Helical" evidence="1">
    <location>
        <begin position="20"/>
        <end position="41"/>
    </location>
</feature>
<accession>A0A7X1GAF5</accession>
<keyword evidence="1" id="KW-1133">Transmembrane helix</keyword>